<dbReference type="EMBL" id="JAHRIQ010086473">
    <property type="protein sequence ID" value="MEQ2249765.1"/>
    <property type="molecule type" value="Genomic_DNA"/>
</dbReference>
<evidence type="ECO:0000313" key="2">
    <source>
        <dbReference type="Proteomes" id="UP001482620"/>
    </source>
</evidence>
<gene>
    <name evidence="1" type="ORF">ILYODFUR_032697</name>
</gene>
<proteinExistence type="predicted"/>
<evidence type="ECO:0000313" key="1">
    <source>
        <dbReference type="EMBL" id="MEQ2249765.1"/>
    </source>
</evidence>
<organism evidence="1 2">
    <name type="scientific">Ilyodon furcidens</name>
    <name type="common">goldbreast splitfin</name>
    <dbReference type="NCBI Taxonomy" id="33524"/>
    <lineage>
        <taxon>Eukaryota</taxon>
        <taxon>Metazoa</taxon>
        <taxon>Chordata</taxon>
        <taxon>Craniata</taxon>
        <taxon>Vertebrata</taxon>
        <taxon>Euteleostomi</taxon>
        <taxon>Actinopterygii</taxon>
        <taxon>Neopterygii</taxon>
        <taxon>Teleostei</taxon>
        <taxon>Neoteleostei</taxon>
        <taxon>Acanthomorphata</taxon>
        <taxon>Ovalentaria</taxon>
        <taxon>Atherinomorphae</taxon>
        <taxon>Cyprinodontiformes</taxon>
        <taxon>Goodeidae</taxon>
        <taxon>Ilyodon</taxon>
    </lineage>
</organism>
<comment type="caution">
    <text evidence="1">The sequence shown here is derived from an EMBL/GenBank/DDBJ whole genome shotgun (WGS) entry which is preliminary data.</text>
</comment>
<dbReference type="Proteomes" id="UP001482620">
    <property type="component" value="Unassembled WGS sequence"/>
</dbReference>
<reference evidence="1 2" key="1">
    <citation type="submission" date="2021-06" db="EMBL/GenBank/DDBJ databases">
        <authorList>
            <person name="Palmer J.M."/>
        </authorList>
    </citation>
    <scope>NUCLEOTIDE SEQUENCE [LARGE SCALE GENOMIC DNA]</scope>
    <source>
        <strain evidence="2">if_2019</strain>
        <tissue evidence="1">Muscle</tissue>
    </source>
</reference>
<accession>A0ABV0UX58</accession>
<name>A0ABV0UX58_9TELE</name>
<keyword evidence="2" id="KW-1185">Reference proteome</keyword>
<sequence length="161" mass="18069">MPLLICIQESLFCSSHVLFSPVCFQISLFGSPAPSIQSPCFTWFLLHIYTSVHSSRKHFRSCHLVFCQFLLFLLSLSMPVLPSPCAVSLFIKSYFSPTMVPVRLHSGVLRHTSPDSITSADRGISPFRFSTPSLTSNTCALFHKFWLGCVPDNYSSALFHM</sequence>
<protein>
    <submittedName>
        <fullName evidence="1">Uncharacterized protein</fullName>
    </submittedName>
</protein>